<name>A0A4R7V0Z1_9PSEU</name>
<evidence type="ECO:0000313" key="3">
    <source>
        <dbReference type="Proteomes" id="UP000294927"/>
    </source>
</evidence>
<evidence type="ECO:0000313" key="2">
    <source>
        <dbReference type="EMBL" id="TDV42157.1"/>
    </source>
</evidence>
<dbReference type="InterPro" id="IPR016032">
    <property type="entry name" value="Sig_transdc_resp-reg_C-effctor"/>
</dbReference>
<dbReference type="OrthoDB" id="5164849at2"/>
<dbReference type="Gene3D" id="1.10.10.10">
    <property type="entry name" value="Winged helix-like DNA-binding domain superfamily/Winged helix DNA-binding domain"/>
    <property type="match status" value="1"/>
</dbReference>
<dbReference type="SMART" id="SM00421">
    <property type="entry name" value="HTH_LUXR"/>
    <property type="match status" value="1"/>
</dbReference>
<dbReference type="SUPFAM" id="SSF46894">
    <property type="entry name" value="C-terminal effector domain of the bipartite response regulators"/>
    <property type="match status" value="1"/>
</dbReference>
<dbReference type="Gene3D" id="3.40.50.300">
    <property type="entry name" value="P-loop containing nucleotide triphosphate hydrolases"/>
    <property type="match status" value="1"/>
</dbReference>
<dbReference type="PRINTS" id="PR00038">
    <property type="entry name" value="HTHLUXR"/>
</dbReference>
<organism evidence="2 3">
    <name type="scientific">Actinophytocola oryzae</name>
    <dbReference type="NCBI Taxonomy" id="502181"/>
    <lineage>
        <taxon>Bacteria</taxon>
        <taxon>Bacillati</taxon>
        <taxon>Actinomycetota</taxon>
        <taxon>Actinomycetes</taxon>
        <taxon>Pseudonocardiales</taxon>
        <taxon>Pseudonocardiaceae</taxon>
    </lineage>
</organism>
<keyword evidence="3" id="KW-1185">Reference proteome</keyword>
<dbReference type="CDD" id="cd06170">
    <property type="entry name" value="LuxR_C_like"/>
    <property type="match status" value="1"/>
</dbReference>
<dbReference type="PROSITE" id="PS50043">
    <property type="entry name" value="HTH_LUXR_2"/>
    <property type="match status" value="1"/>
</dbReference>
<protein>
    <submittedName>
        <fullName evidence="2">Regulatory LuxR family protein</fullName>
    </submittedName>
</protein>
<dbReference type="InterPro" id="IPR036388">
    <property type="entry name" value="WH-like_DNA-bd_sf"/>
</dbReference>
<feature type="domain" description="HTH luxR-type" evidence="1">
    <location>
        <begin position="690"/>
        <end position="755"/>
    </location>
</feature>
<dbReference type="GO" id="GO:0006355">
    <property type="term" value="P:regulation of DNA-templated transcription"/>
    <property type="evidence" value="ECO:0007669"/>
    <property type="project" value="InterPro"/>
</dbReference>
<dbReference type="EMBL" id="SOCP01000018">
    <property type="protein sequence ID" value="TDV42157.1"/>
    <property type="molecule type" value="Genomic_DNA"/>
</dbReference>
<dbReference type="RefSeq" id="WP_133907364.1">
    <property type="nucleotide sequence ID" value="NZ_SOCP01000018.1"/>
</dbReference>
<dbReference type="InterPro" id="IPR000792">
    <property type="entry name" value="Tscrpt_reg_LuxR_C"/>
</dbReference>
<accession>A0A4R7V0Z1</accession>
<comment type="caution">
    <text evidence="2">The sequence shown here is derived from an EMBL/GenBank/DDBJ whole genome shotgun (WGS) entry which is preliminary data.</text>
</comment>
<dbReference type="GO" id="GO:0003677">
    <property type="term" value="F:DNA binding"/>
    <property type="evidence" value="ECO:0007669"/>
    <property type="project" value="InterPro"/>
</dbReference>
<gene>
    <name evidence="2" type="ORF">CLV71_11827</name>
</gene>
<dbReference type="PROSITE" id="PS00622">
    <property type="entry name" value="HTH_LUXR_1"/>
    <property type="match status" value="1"/>
</dbReference>
<proteinExistence type="predicted"/>
<sequence>MKWQRHELVGRRAELDELRRHSEEPALLVVRGPAGSGKTAVLRRFRAECAGAVLDLGGGPVWDEFRAGALLTAVRADFEAFGVNPRVAEAIEAVSRLCVPQSYATPGSRHRLLGAISVLLTRIRVRLVIVVDDADEVPVSALAPMHRAGHTVVAACGTTAPRELCSLADVVVDLAPLTNEEIGRLLWQVAAAPVDEAVPRALRDNLGPLCGNAGTLVSTVESLLDEGRLAKVHGVLALRAPRAPIALPSGHRLLDELDALGRVLVGLAACESGFRVDQIPELAESSGHSALDFGHAVDRLVRAGVLVHEANGRLRCRARAIGATVAEPSHPVVPSDRLSRQFIAEADYEGLAAFVADVVARAGGVFDDAGERDELAAAAALAAMHTGQAVSDAVRNALAGDALALADRWFAGARLRVADVAESLGRLARPVRGVLDGHADTRDLVPVLRSVLGPLYRTPTGGPLAAYHRVCRGYADGDWADALSAARELEFLSVGEPVLDAARLLAAEICGWRGEDRQAAAWLAAVGEDTLFPGLRGWVATGLLDQDSADALSYGWDWYTAHAERLEEPGAARLLTRLASLATDTGDRYRARAVLRAALARYGPESETCLLVRGLVDGDGASVRAVEPVVRARGTRFELAFACQRLAHLSGEPRPWLSEAYELARSMGAAKLVTTTRRAMEGCGVAVPVRRVRQSDVSDVELRIIELIRSGKTNRQIALSLRVSSKTVEKHLTRLFAKAGCRTRHALAMSGLGARQELVGA</sequence>
<reference evidence="2 3" key="1">
    <citation type="submission" date="2019-03" db="EMBL/GenBank/DDBJ databases">
        <title>Genomic Encyclopedia of Archaeal and Bacterial Type Strains, Phase II (KMG-II): from individual species to whole genera.</title>
        <authorList>
            <person name="Goeker M."/>
        </authorList>
    </citation>
    <scope>NUCLEOTIDE SEQUENCE [LARGE SCALE GENOMIC DNA]</scope>
    <source>
        <strain evidence="2 3">DSM 45499</strain>
    </source>
</reference>
<dbReference type="Proteomes" id="UP000294927">
    <property type="component" value="Unassembled WGS sequence"/>
</dbReference>
<evidence type="ECO:0000259" key="1">
    <source>
        <dbReference type="PROSITE" id="PS50043"/>
    </source>
</evidence>
<dbReference type="Pfam" id="PF00196">
    <property type="entry name" value="GerE"/>
    <property type="match status" value="1"/>
</dbReference>
<dbReference type="InterPro" id="IPR041664">
    <property type="entry name" value="AAA_16"/>
</dbReference>
<dbReference type="AlphaFoldDB" id="A0A4R7V0Z1"/>
<dbReference type="InterPro" id="IPR027417">
    <property type="entry name" value="P-loop_NTPase"/>
</dbReference>
<dbReference type="SUPFAM" id="SSF52540">
    <property type="entry name" value="P-loop containing nucleoside triphosphate hydrolases"/>
    <property type="match status" value="1"/>
</dbReference>
<dbReference type="Pfam" id="PF13191">
    <property type="entry name" value="AAA_16"/>
    <property type="match status" value="1"/>
</dbReference>